<name>A0AAW8VYI0_LACPE</name>
<protein>
    <submittedName>
        <fullName evidence="1">Uncharacterized protein</fullName>
    </submittedName>
</protein>
<dbReference type="EMBL" id="JAVLAQ010000006">
    <property type="protein sequence ID" value="MDT6991948.1"/>
    <property type="molecule type" value="Genomic_DNA"/>
</dbReference>
<evidence type="ECO:0000313" key="2">
    <source>
        <dbReference type="Proteomes" id="UP001267003"/>
    </source>
</evidence>
<gene>
    <name evidence="1" type="ORF">RI536_18120</name>
</gene>
<dbReference type="Proteomes" id="UP001267003">
    <property type="component" value="Unassembled WGS sequence"/>
</dbReference>
<organism evidence="1 2">
    <name type="scientific">Lactiplantibacillus pentosus</name>
    <name type="common">Lactobacillus pentosus</name>
    <dbReference type="NCBI Taxonomy" id="1589"/>
    <lineage>
        <taxon>Bacteria</taxon>
        <taxon>Bacillati</taxon>
        <taxon>Bacillota</taxon>
        <taxon>Bacilli</taxon>
        <taxon>Lactobacillales</taxon>
        <taxon>Lactobacillaceae</taxon>
        <taxon>Lactiplantibacillus</taxon>
    </lineage>
</organism>
<sequence length="283" mass="32455">MNTENYIKSNIELIKDNAKGTSLSTPLRSIKGLAQVLKTLYKLTLKQPSNQYVDTSFYTVKCTTKTIYMSTTKSFQSKFSEHDVRHLMRYLALAEIIQPLDWSHLNKDSKLDKMTVVKAKHNESGYTGMTPVYKIANLNKTSSIHPERLNRQMTPATSLPYLAIACQYGYELAEQVFANLNNWLVVTPTVNQMEKLATDVRMQKVVMINQLKPYFKPARMPKNYEQPDTSIYYRRMLASLDVIGWLDAQGLAFEPASKVRDYVKLPDDLNSNTKVLYDKSVIK</sequence>
<accession>A0AAW8VYI0</accession>
<evidence type="ECO:0000313" key="1">
    <source>
        <dbReference type="EMBL" id="MDT6991948.1"/>
    </source>
</evidence>
<proteinExistence type="predicted"/>
<dbReference type="AlphaFoldDB" id="A0AAW8VYI0"/>
<reference evidence="1" key="1">
    <citation type="submission" date="2023-08" db="EMBL/GenBank/DDBJ databases">
        <authorList>
            <person name="Page C.A."/>
            <person name="Perez-Diaz I.M."/>
        </authorList>
    </citation>
    <scope>NUCLEOTIDE SEQUENCE</scope>
    <source>
        <strain evidence="1">7.8.46</strain>
    </source>
</reference>
<comment type="caution">
    <text evidence="1">The sequence shown here is derived from an EMBL/GenBank/DDBJ whole genome shotgun (WGS) entry which is preliminary data.</text>
</comment>
<dbReference type="RefSeq" id="WP_216780856.1">
    <property type="nucleotide sequence ID" value="NZ_JAGXBR010000044.1"/>
</dbReference>